<organism evidence="11 12">
    <name type="scientific">Panicum virgatum</name>
    <name type="common">Blackwell switchgrass</name>
    <dbReference type="NCBI Taxonomy" id="38727"/>
    <lineage>
        <taxon>Eukaryota</taxon>
        <taxon>Viridiplantae</taxon>
        <taxon>Streptophyta</taxon>
        <taxon>Embryophyta</taxon>
        <taxon>Tracheophyta</taxon>
        <taxon>Spermatophyta</taxon>
        <taxon>Magnoliopsida</taxon>
        <taxon>Liliopsida</taxon>
        <taxon>Poales</taxon>
        <taxon>Poaceae</taxon>
        <taxon>PACMAD clade</taxon>
        <taxon>Panicoideae</taxon>
        <taxon>Panicodae</taxon>
        <taxon>Paniceae</taxon>
        <taxon>Panicinae</taxon>
        <taxon>Panicum</taxon>
        <taxon>Panicum sect. Hiantes</taxon>
    </lineage>
</organism>
<gene>
    <name evidence="11" type="ORF">PVAP13_4NG194400</name>
</gene>
<dbReference type="Proteomes" id="UP000823388">
    <property type="component" value="Chromosome 4N"/>
</dbReference>
<dbReference type="InterPro" id="IPR036388">
    <property type="entry name" value="WH-like_DNA-bd_sf"/>
</dbReference>
<dbReference type="Pfam" id="PF23559">
    <property type="entry name" value="WHD_DRP"/>
    <property type="match status" value="1"/>
</dbReference>
<dbReference type="GO" id="GO:0043531">
    <property type="term" value="F:ADP binding"/>
    <property type="evidence" value="ECO:0007669"/>
    <property type="project" value="InterPro"/>
</dbReference>
<feature type="domain" description="Disease resistance protein winged helix" evidence="9">
    <location>
        <begin position="441"/>
        <end position="512"/>
    </location>
</feature>
<dbReference type="PRINTS" id="PR00364">
    <property type="entry name" value="DISEASERSIST"/>
</dbReference>
<dbReference type="AlphaFoldDB" id="A0A8T0TD13"/>
<keyword evidence="3" id="KW-0677">Repeat</keyword>
<dbReference type="Gene3D" id="1.20.5.4130">
    <property type="match status" value="1"/>
</dbReference>
<keyword evidence="12" id="KW-1185">Reference proteome</keyword>
<evidence type="ECO:0000256" key="5">
    <source>
        <dbReference type="ARBA" id="ARBA00022821"/>
    </source>
</evidence>
<evidence type="ECO:0000256" key="4">
    <source>
        <dbReference type="ARBA" id="ARBA00022741"/>
    </source>
</evidence>
<comment type="caution">
    <text evidence="11">The sequence shown here is derived from an EMBL/GenBank/DDBJ whole genome shotgun (WGS) entry which is preliminary data.</text>
</comment>
<dbReference type="Pfam" id="PF00931">
    <property type="entry name" value="NB-ARC"/>
    <property type="match status" value="1"/>
</dbReference>
<dbReference type="InterPro" id="IPR042197">
    <property type="entry name" value="Apaf_helical"/>
</dbReference>
<evidence type="ECO:0000313" key="12">
    <source>
        <dbReference type="Proteomes" id="UP000823388"/>
    </source>
</evidence>
<dbReference type="GO" id="GO:0002758">
    <property type="term" value="P:innate immune response-activating signaling pathway"/>
    <property type="evidence" value="ECO:0007669"/>
    <property type="project" value="UniProtKB-ARBA"/>
</dbReference>
<dbReference type="InterPro" id="IPR002182">
    <property type="entry name" value="NB-ARC"/>
</dbReference>
<dbReference type="PANTHER" id="PTHR23155">
    <property type="entry name" value="DISEASE RESISTANCE PROTEIN RP"/>
    <property type="match status" value="1"/>
</dbReference>
<evidence type="ECO:0000259" key="8">
    <source>
        <dbReference type="Pfam" id="PF18052"/>
    </source>
</evidence>
<keyword evidence="6" id="KW-0175">Coiled coil</keyword>
<keyword evidence="2" id="KW-0433">Leucine-rich repeat</keyword>
<dbReference type="SUPFAM" id="SSF52058">
    <property type="entry name" value="L domain-like"/>
    <property type="match status" value="1"/>
</dbReference>
<dbReference type="InterPro" id="IPR027417">
    <property type="entry name" value="P-loop_NTPase"/>
</dbReference>
<dbReference type="SUPFAM" id="SSF52540">
    <property type="entry name" value="P-loop containing nucleoside triphosphate hydrolases"/>
    <property type="match status" value="1"/>
</dbReference>
<keyword evidence="5" id="KW-0611">Plant defense</keyword>
<evidence type="ECO:0000313" key="11">
    <source>
        <dbReference type="EMBL" id="KAG2606964.1"/>
    </source>
</evidence>
<dbReference type="Gene3D" id="1.10.10.10">
    <property type="entry name" value="Winged helix-like DNA-binding domain superfamily/Winged helix DNA-binding domain"/>
    <property type="match status" value="1"/>
</dbReference>
<dbReference type="Pfam" id="PF18052">
    <property type="entry name" value="Rx_N"/>
    <property type="match status" value="1"/>
</dbReference>
<dbReference type="InterPro" id="IPR032675">
    <property type="entry name" value="LRR_dom_sf"/>
</dbReference>
<dbReference type="InterPro" id="IPR055414">
    <property type="entry name" value="LRR_R13L4/SHOC2-like"/>
</dbReference>
<dbReference type="FunFam" id="3.40.50.300:FF:001091">
    <property type="entry name" value="Probable disease resistance protein At1g61300"/>
    <property type="match status" value="1"/>
</dbReference>
<evidence type="ECO:0000259" key="10">
    <source>
        <dbReference type="Pfam" id="PF23598"/>
    </source>
</evidence>
<dbReference type="EMBL" id="CM029044">
    <property type="protein sequence ID" value="KAG2606964.1"/>
    <property type="molecule type" value="Genomic_DNA"/>
</dbReference>
<dbReference type="Pfam" id="PF23598">
    <property type="entry name" value="LRR_14"/>
    <property type="match status" value="1"/>
</dbReference>
<comment type="similarity">
    <text evidence="1">Belongs to the disease resistance NB-LRR family.</text>
</comment>
<proteinExistence type="inferred from homology"/>
<reference evidence="11" key="1">
    <citation type="submission" date="2020-05" db="EMBL/GenBank/DDBJ databases">
        <title>WGS assembly of Panicum virgatum.</title>
        <authorList>
            <person name="Lovell J.T."/>
            <person name="Jenkins J."/>
            <person name="Shu S."/>
            <person name="Juenger T.E."/>
            <person name="Schmutz J."/>
        </authorList>
    </citation>
    <scope>NUCLEOTIDE SEQUENCE</scope>
    <source>
        <strain evidence="11">AP13</strain>
    </source>
</reference>
<accession>A0A8T0TD13</accession>
<dbReference type="Gene3D" id="1.10.8.430">
    <property type="entry name" value="Helical domain of apoptotic protease-activating factors"/>
    <property type="match status" value="1"/>
</dbReference>
<name>A0A8T0TD13_PANVG</name>
<evidence type="ECO:0000256" key="3">
    <source>
        <dbReference type="ARBA" id="ARBA00022737"/>
    </source>
</evidence>
<dbReference type="PANTHER" id="PTHR23155:SF1098">
    <property type="entry name" value="OS11G0678400 PROTEIN"/>
    <property type="match status" value="1"/>
</dbReference>
<dbReference type="Gene3D" id="3.40.50.300">
    <property type="entry name" value="P-loop containing nucleotide triphosphate hydrolases"/>
    <property type="match status" value="1"/>
</dbReference>
<feature type="domain" description="Disease resistance R13L4/SHOC-2-like LRR" evidence="10">
    <location>
        <begin position="557"/>
        <end position="888"/>
    </location>
</feature>
<evidence type="ECO:0000259" key="7">
    <source>
        <dbReference type="Pfam" id="PF00931"/>
    </source>
</evidence>
<dbReference type="InterPro" id="IPR044974">
    <property type="entry name" value="Disease_R_plants"/>
</dbReference>
<dbReference type="InterPro" id="IPR041118">
    <property type="entry name" value="Rx_N"/>
</dbReference>
<dbReference type="FunFam" id="1.10.10.10:FF:000322">
    <property type="entry name" value="Probable disease resistance protein At1g63360"/>
    <property type="match status" value="1"/>
</dbReference>
<evidence type="ECO:0000256" key="1">
    <source>
        <dbReference type="ARBA" id="ARBA00008894"/>
    </source>
</evidence>
<evidence type="ECO:0000256" key="2">
    <source>
        <dbReference type="ARBA" id="ARBA00022614"/>
    </source>
</evidence>
<dbReference type="GO" id="GO:0009626">
    <property type="term" value="P:plant-type hypersensitive response"/>
    <property type="evidence" value="ECO:0007669"/>
    <property type="project" value="UniProtKB-ARBA"/>
</dbReference>
<dbReference type="Gene3D" id="3.80.10.10">
    <property type="entry name" value="Ribonuclease Inhibitor"/>
    <property type="match status" value="2"/>
</dbReference>
<sequence>MAEAVILLAVKKISIALGNEAISQASSRFTNFVTQIAELHGSMTRISRELRFIHGFLCKMDVRNRNDQAYEIWVEETRKLAHGIEDIVDEYLHLVRNGHDIGWTFYITEGFKKPKVLLSLNRIISLIKEAEASLVHLFQVKERWVPMANAGQSNDSGYIVERSQYLASASRSISGDLVGIEQNKETLLNWLRNDGMALSTIVLHGMGGLGKTALAANVYKEEREYYDCHAWISVSQTNSPVVILRKLLVELFQGEENLPSKLATMDMIGIQEALREFLKEKKYLIVLDDVWTSEALNYLSGALVQNLKGSRVIITTRIANVAMLASKERVLTIDCLSEAKSWELFCKKAFQRETDHDCPTDLKAVSEKIVMKCKGLPLAIVSVGSLLSVREKNLAEWKRINNQLSWEMTNNPGLDDVRNILYLSFIYLPTYLKSCFLYCTMFPEDYSLRRKVLIRLWIAEGFIEERGESTLEEVAEGYLVELVHRNMLQILECNSFGRIRSCKMHDIVRELAIDLSRKESFGIAFQYQNHGVLDKDTRRLAIVKSSNDILSSINLPHLRSCKIFDETMPSSRILHSLSAKSKYIAVLELRGLPIEKVPDAVGCLFNLRYFGLRHSKVKFLPKSIEKLSNLETLDVLNSYIQELPPGIVKLKNLRHLLVERVSDPSWRAFRSRHGMHIPKGLLNLTNLQTLHAIEAQDQSIKDLGALSQLRALRVWNIKGTQCERLSVSLHRLQFLYNMHIAMFDENEVLRLNMLNSPLPNLEKLCLRGKLDEGTLESSLFQTGDQKLRALYLIWSQLKEDPLPCISRLHNLTQLNLTRTCNGDKLIFRSGWFPNLKFLLVRDLPNLLQLVIQEGAMESIQTLQLAHLNKLKDVPVGIELLTSLQRLSFLHVTEDFLMLLNQCSRIQHIRWWYSTPDQPLSRKCKSLKKEVIFTFFMLVTNGSRTHRKPKITCRSLCYYLSARNLQTDLLFNHQPSPLDLLVIPSKGLGW</sequence>
<protein>
    <submittedName>
        <fullName evidence="11">Uncharacterized protein</fullName>
    </submittedName>
</protein>
<dbReference type="GO" id="GO:0042742">
    <property type="term" value="P:defense response to bacterium"/>
    <property type="evidence" value="ECO:0007669"/>
    <property type="project" value="UniProtKB-ARBA"/>
</dbReference>
<dbReference type="InterPro" id="IPR058922">
    <property type="entry name" value="WHD_DRP"/>
</dbReference>
<evidence type="ECO:0000259" key="9">
    <source>
        <dbReference type="Pfam" id="PF23559"/>
    </source>
</evidence>
<keyword evidence="4" id="KW-0547">Nucleotide-binding</keyword>
<feature type="domain" description="NB-ARC" evidence="7">
    <location>
        <begin position="181"/>
        <end position="353"/>
    </location>
</feature>
<evidence type="ECO:0000256" key="6">
    <source>
        <dbReference type="ARBA" id="ARBA00023054"/>
    </source>
</evidence>
<feature type="domain" description="Disease resistance N-terminal" evidence="8">
    <location>
        <begin position="22"/>
        <end position="99"/>
    </location>
</feature>